<reference evidence="3" key="1">
    <citation type="submission" date="2013-12" db="EMBL/GenBank/DDBJ databases">
        <authorList>
            <person name="Omoto C.K."/>
            <person name="Sibley D."/>
            <person name="Venepally P."/>
            <person name="Hadjithomas M."/>
            <person name="Karamycheva S."/>
            <person name="Brunk B."/>
            <person name="Roos D."/>
            <person name="Caler E."/>
            <person name="Lorenzi H."/>
        </authorList>
    </citation>
    <scope>NUCLEOTIDE SEQUENCE</scope>
</reference>
<dbReference type="VEuPathDB" id="CryptoDB:GNI_055280"/>
<dbReference type="Gene3D" id="3.20.20.100">
    <property type="entry name" value="NADP-dependent oxidoreductase domain"/>
    <property type="match status" value="1"/>
</dbReference>
<dbReference type="OrthoDB" id="2310150at2759"/>
<organism evidence="3 4">
    <name type="scientific">Gregarina niphandrodes</name>
    <name type="common">Septate eugregarine</name>
    <dbReference type="NCBI Taxonomy" id="110365"/>
    <lineage>
        <taxon>Eukaryota</taxon>
        <taxon>Sar</taxon>
        <taxon>Alveolata</taxon>
        <taxon>Apicomplexa</taxon>
        <taxon>Conoidasida</taxon>
        <taxon>Gregarinasina</taxon>
        <taxon>Eugregarinorida</taxon>
        <taxon>Gregarinidae</taxon>
        <taxon>Gregarina</taxon>
    </lineage>
</organism>
<evidence type="ECO:0000256" key="1">
    <source>
        <dbReference type="ARBA" id="ARBA00023002"/>
    </source>
</evidence>
<dbReference type="RefSeq" id="XP_011129922.1">
    <property type="nucleotide sequence ID" value="XM_011131620.1"/>
</dbReference>
<dbReference type="Proteomes" id="UP000019763">
    <property type="component" value="Unassembled WGS sequence"/>
</dbReference>
<sequence length="353" mass="39108">MTGILPVKLTAPLGFGTMSMTWRPEPPCLSESVKTLSHVASKYTNFFNGGEFYGVDNLNLKLLRQFLEDCLRNPVKRGPLILSIKGAVDFAAQGPDGSKAGIDRSIANIVSHLNDVRDKYPKDQRPQLLFEMARVDPRVPYTESIGYIYEHVKNGDIDGISLSETGAKTIEAAASVAPISAVEVEFSLVAQDIRHNGVLDTCKRLGIPIVAYSPLGRGLLTKYCVEDPQRFLDAIPEGDMRKAHKLEKFLPENFAHNAKCLQALQEYAQKHYKADLEQLAVAYIVKISAQNSANGEPTIIPIPSGSTIDKIDRNFKATPPLTDEDINNIHELLDTYKIIGLRYNAQMEAFCFQ</sequence>
<dbReference type="EC" id="1.1.1.65" evidence="3"/>
<dbReference type="EMBL" id="AFNH02000420">
    <property type="protein sequence ID" value="EZG70565.1"/>
    <property type="molecule type" value="Genomic_DNA"/>
</dbReference>
<dbReference type="PANTHER" id="PTHR43625:SF78">
    <property type="entry name" value="PYRIDOXAL REDUCTASE-RELATED"/>
    <property type="match status" value="1"/>
</dbReference>
<dbReference type="eggNOG" id="KOG1575">
    <property type="taxonomic scope" value="Eukaryota"/>
</dbReference>
<dbReference type="GO" id="GO:0050236">
    <property type="term" value="F:pyridoxine 4-dehydrogenase (NADP+) activity"/>
    <property type="evidence" value="ECO:0007669"/>
    <property type="project" value="UniProtKB-EC"/>
</dbReference>
<gene>
    <name evidence="3" type="ORF">GNI_055280</name>
</gene>
<dbReference type="InterPro" id="IPR023210">
    <property type="entry name" value="NADP_OxRdtase_dom"/>
</dbReference>
<accession>A0A023B8W9</accession>
<dbReference type="PANTHER" id="PTHR43625">
    <property type="entry name" value="AFLATOXIN B1 ALDEHYDE REDUCTASE"/>
    <property type="match status" value="1"/>
</dbReference>
<dbReference type="GO" id="GO:0005737">
    <property type="term" value="C:cytoplasm"/>
    <property type="evidence" value="ECO:0007669"/>
    <property type="project" value="TreeGrafter"/>
</dbReference>
<evidence type="ECO:0000313" key="3">
    <source>
        <dbReference type="EMBL" id="EZG70565.1"/>
    </source>
</evidence>
<evidence type="ECO:0000259" key="2">
    <source>
        <dbReference type="Pfam" id="PF00248"/>
    </source>
</evidence>
<name>A0A023B8W9_GRENI</name>
<dbReference type="InterPro" id="IPR036812">
    <property type="entry name" value="NAD(P)_OxRdtase_dom_sf"/>
</dbReference>
<dbReference type="GeneID" id="22912044"/>
<feature type="domain" description="NADP-dependent oxidoreductase" evidence="2">
    <location>
        <begin position="12"/>
        <end position="333"/>
    </location>
</feature>
<comment type="caution">
    <text evidence="3">The sequence shown here is derived from an EMBL/GenBank/DDBJ whole genome shotgun (WGS) entry which is preliminary data.</text>
</comment>
<dbReference type="CDD" id="cd19077">
    <property type="entry name" value="AKR_AKR8A1-2"/>
    <property type="match status" value="1"/>
</dbReference>
<dbReference type="AlphaFoldDB" id="A0A023B8W9"/>
<dbReference type="Pfam" id="PF00248">
    <property type="entry name" value="Aldo_ket_red"/>
    <property type="match status" value="1"/>
</dbReference>
<evidence type="ECO:0000313" key="4">
    <source>
        <dbReference type="Proteomes" id="UP000019763"/>
    </source>
</evidence>
<keyword evidence="1 3" id="KW-0560">Oxidoreductase</keyword>
<dbReference type="SUPFAM" id="SSF51430">
    <property type="entry name" value="NAD(P)-linked oxidoreductase"/>
    <property type="match status" value="1"/>
</dbReference>
<protein>
    <submittedName>
        <fullName evidence="3">Aldo/keto reductase</fullName>
        <ecNumber evidence="3">1.1.1.65</ecNumber>
    </submittedName>
</protein>
<dbReference type="InterPro" id="IPR050791">
    <property type="entry name" value="Aldo-Keto_reductase"/>
</dbReference>
<keyword evidence="4" id="KW-1185">Reference proteome</keyword>
<proteinExistence type="predicted"/>